<sequence>MGAPSTQPIRTGARAGIGVVKRRACDECPQKQMGRPRKRRIAEEAPDGSPNALAASTYPHVTAQEEPDVTRPEAIMGPDPASLIDPSLRAADTSFLDLLGPDFVSTEPFQAQPLNHHNTPLDRDIWKFDITFDPHYPPPPASSTETVSTQFPPAPSLSTPSPSLQEAATTGQAPGSCNCLANLYLALDSLAHLPPEVGPAIRAARCASKAAHDTIQCQVCSPPLTQTMKIPMSTFQNMMILGALIPSIADAYQRILDKVEAETARAICERQQLRFALPEYGGIWGEFGSSGRVCGVTSQYADVWLEPAMWRLTVRALLKTDVYGIKPDPGRSGNGGLCYSHLGLKDIVGQMDEKSRRRHAEVDALVEAGLPPPTGPNGMPAHYKRAQGGEEPPCKRIIKIAGEAVDRLVIA</sequence>
<feature type="region of interest" description="Disordered" evidence="1">
    <location>
        <begin position="28"/>
        <end position="57"/>
    </location>
</feature>
<reference evidence="3" key="1">
    <citation type="submission" date="2014-12" db="EMBL/GenBank/DDBJ databases">
        <title>Genome Sequence of Valsa Canker Pathogens Uncovers a Specific Adaption of Colonization on Woody Bark.</title>
        <authorList>
            <person name="Yin Z."/>
            <person name="Liu H."/>
            <person name="Gao X."/>
            <person name="Li Z."/>
            <person name="Song N."/>
            <person name="Ke X."/>
            <person name="Dai Q."/>
            <person name="Wu Y."/>
            <person name="Sun Y."/>
            <person name="Xu J.-R."/>
            <person name="Kang Z.K."/>
            <person name="Wang L."/>
            <person name="Huang L."/>
        </authorList>
    </citation>
    <scope>NUCLEOTIDE SEQUENCE [LARGE SCALE GENOMIC DNA]</scope>
    <source>
        <strain evidence="3">SXYL134</strain>
    </source>
</reference>
<protein>
    <submittedName>
        <fullName evidence="2">Uncharacterized protein</fullName>
    </submittedName>
</protein>
<evidence type="ECO:0000313" key="3">
    <source>
        <dbReference type="Proteomes" id="UP000078576"/>
    </source>
</evidence>
<proteinExistence type="predicted"/>
<keyword evidence="3" id="KW-1185">Reference proteome</keyword>
<name>A0A194V035_CYTMA</name>
<gene>
    <name evidence="2" type="ORF">VP1G_04521</name>
</gene>
<feature type="compositionally biased region" description="Polar residues" evidence="1">
    <location>
        <begin position="142"/>
        <end position="151"/>
    </location>
</feature>
<evidence type="ECO:0000256" key="1">
    <source>
        <dbReference type="SAM" id="MobiDB-lite"/>
    </source>
</evidence>
<feature type="region of interest" description="Disordered" evidence="1">
    <location>
        <begin position="136"/>
        <end position="171"/>
    </location>
</feature>
<dbReference type="OrthoDB" id="3498215at2759"/>
<evidence type="ECO:0000313" key="2">
    <source>
        <dbReference type="EMBL" id="KUI57236.1"/>
    </source>
</evidence>
<dbReference type="STRING" id="694573.A0A194V035"/>
<dbReference type="EMBL" id="KN714697">
    <property type="protein sequence ID" value="KUI57236.1"/>
    <property type="molecule type" value="Genomic_DNA"/>
</dbReference>
<accession>A0A194V035</accession>
<organism evidence="2 3">
    <name type="scientific">Cytospora mali</name>
    <name type="common">Apple Valsa canker fungus</name>
    <name type="synonym">Valsa mali</name>
    <dbReference type="NCBI Taxonomy" id="578113"/>
    <lineage>
        <taxon>Eukaryota</taxon>
        <taxon>Fungi</taxon>
        <taxon>Dikarya</taxon>
        <taxon>Ascomycota</taxon>
        <taxon>Pezizomycotina</taxon>
        <taxon>Sordariomycetes</taxon>
        <taxon>Sordariomycetidae</taxon>
        <taxon>Diaporthales</taxon>
        <taxon>Cytosporaceae</taxon>
        <taxon>Cytospora</taxon>
    </lineage>
</organism>
<dbReference type="Proteomes" id="UP000078576">
    <property type="component" value="Unassembled WGS sequence"/>
</dbReference>
<dbReference type="AlphaFoldDB" id="A0A194V035"/>